<dbReference type="PANTHER" id="PTHR12224:SF0">
    <property type="entry name" value="BETA-1,4-MANNOSYL-GLYCOPROTEIN 4-BETA-N-ACETYLGLUCOSAMINYLTRANSFERASE"/>
    <property type="match status" value="1"/>
</dbReference>
<proteinExistence type="predicted"/>
<dbReference type="PANTHER" id="PTHR12224">
    <property type="entry name" value="BETA-1,4-MANNOSYL-GLYCOPROTEIN BETA-1,4-N-ACETYLGLUCOSAMINYL-TRANSFERASE"/>
    <property type="match status" value="1"/>
</dbReference>
<dbReference type="GO" id="GO:0006044">
    <property type="term" value="P:N-acetylglucosamine metabolic process"/>
    <property type="evidence" value="ECO:0007669"/>
    <property type="project" value="TreeGrafter"/>
</dbReference>
<feature type="chain" id="PRO_5025358208" evidence="1">
    <location>
        <begin position="29"/>
        <end position="350"/>
    </location>
</feature>
<dbReference type="GO" id="GO:0003830">
    <property type="term" value="F:beta-1,4-mannosylglycoprotein 4-beta-N-acetylglucosaminyltransferase activity"/>
    <property type="evidence" value="ECO:0007669"/>
    <property type="project" value="InterPro"/>
</dbReference>
<dbReference type="Pfam" id="PF04724">
    <property type="entry name" value="Glyco_transf_17"/>
    <property type="match status" value="2"/>
</dbReference>
<dbReference type="EMBL" id="MU005995">
    <property type="protein sequence ID" value="KAF2859263.1"/>
    <property type="molecule type" value="Genomic_DNA"/>
</dbReference>
<keyword evidence="2" id="KW-0808">Transferase</keyword>
<dbReference type="GO" id="GO:0016020">
    <property type="term" value="C:membrane"/>
    <property type="evidence" value="ECO:0007669"/>
    <property type="project" value="InterPro"/>
</dbReference>
<reference evidence="2" key="1">
    <citation type="journal article" date="2020" name="Stud. Mycol.">
        <title>101 Dothideomycetes genomes: a test case for predicting lifestyles and emergence of pathogens.</title>
        <authorList>
            <person name="Haridas S."/>
            <person name="Albert R."/>
            <person name="Binder M."/>
            <person name="Bloem J."/>
            <person name="Labutti K."/>
            <person name="Salamov A."/>
            <person name="Andreopoulos B."/>
            <person name="Baker S."/>
            <person name="Barry K."/>
            <person name="Bills G."/>
            <person name="Bluhm B."/>
            <person name="Cannon C."/>
            <person name="Castanera R."/>
            <person name="Culley D."/>
            <person name="Daum C."/>
            <person name="Ezra D."/>
            <person name="Gonzalez J."/>
            <person name="Henrissat B."/>
            <person name="Kuo A."/>
            <person name="Liang C."/>
            <person name="Lipzen A."/>
            <person name="Lutzoni F."/>
            <person name="Magnuson J."/>
            <person name="Mondo S."/>
            <person name="Nolan M."/>
            <person name="Ohm R."/>
            <person name="Pangilinan J."/>
            <person name="Park H.-J."/>
            <person name="Ramirez L."/>
            <person name="Alfaro M."/>
            <person name="Sun H."/>
            <person name="Tritt A."/>
            <person name="Yoshinaga Y."/>
            <person name="Zwiers L.-H."/>
            <person name="Turgeon B."/>
            <person name="Goodwin S."/>
            <person name="Spatafora J."/>
            <person name="Crous P."/>
            <person name="Grigoriev I."/>
        </authorList>
    </citation>
    <scope>NUCLEOTIDE SEQUENCE</scope>
    <source>
        <strain evidence="2">CBS 480.64</strain>
    </source>
</reference>
<feature type="signal peptide" evidence="1">
    <location>
        <begin position="1"/>
        <end position="28"/>
    </location>
</feature>
<dbReference type="InterPro" id="IPR006813">
    <property type="entry name" value="Glyco_trans_17"/>
</dbReference>
<name>A0A6A7BVU2_9PEZI</name>
<dbReference type="AlphaFoldDB" id="A0A6A7BVU2"/>
<organism evidence="2 3">
    <name type="scientific">Piedraia hortae CBS 480.64</name>
    <dbReference type="NCBI Taxonomy" id="1314780"/>
    <lineage>
        <taxon>Eukaryota</taxon>
        <taxon>Fungi</taxon>
        <taxon>Dikarya</taxon>
        <taxon>Ascomycota</taxon>
        <taxon>Pezizomycotina</taxon>
        <taxon>Dothideomycetes</taxon>
        <taxon>Dothideomycetidae</taxon>
        <taxon>Capnodiales</taxon>
        <taxon>Piedraiaceae</taxon>
        <taxon>Piedraia</taxon>
    </lineage>
</organism>
<sequence>MVPRHRLRLVRVLILLSLVTLLITYISSQHPHIVQPDIHPEDSQFCKAHGFRTYPRKRKVYDLFLISTELDWLEIRLHELSPYVDYFVIIESQTTFTGLPKPAYFQENRQNFSHFEKQIIYRLIEDPGSSVGTRTWDHEDFMRNSLFNSVFPSLIGSNEEAQEGDVLVISDIDEVPKPQTLQILRNCAFPDRLTLRSHFYYYSFQFIHIGEQWAHPQATVFHGLNGTILPKDLRNGEASGLAGLFTWWYKADLWNSAWHCSSCFATLREMKTKMQSFSHVGWNTAQNRDSGTILERVRSGKDLFGRVGEYYRFVEGNEDLPGYVKDNGERFGYMLNRSGGDAGFRDVDVD</sequence>
<dbReference type="OrthoDB" id="6474464at2759"/>
<keyword evidence="1" id="KW-0732">Signal</keyword>
<keyword evidence="3" id="KW-1185">Reference proteome</keyword>
<protein>
    <submittedName>
        <fullName evidence="2">Glycosyltransferase family 17 protein</fullName>
    </submittedName>
</protein>
<accession>A0A6A7BVU2</accession>
<evidence type="ECO:0000313" key="3">
    <source>
        <dbReference type="Proteomes" id="UP000799421"/>
    </source>
</evidence>
<evidence type="ECO:0000313" key="2">
    <source>
        <dbReference type="EMBL" id="KAF2859263.1"/>
    </source>
</evidence>
<dbReference type="Proteomes" id="UP000799421">
    <property type="component" value="Unassembled WGS sequence"/>
</dbReference>
<evidence type="ECO:0000256" key="1">
    <source>
        <dbReference type="SAM" id="SignalP"/>
    </source>
</evidence>
<gene>
    <name evidence="2" type="ORF">K470DRAFT_259025</name>
</gene>